<gene>
    <name evidence="6" type="ORF">CVD27_05965</name>
</gene>
<protein>
    <submittedName>
        <fullName evidence="6">Energy-coupling factor transporter transmembrane protein EcfT</fullName>
    </submittedName>
</protein>
<dbReference type="GO" id="GO:0005886">
    <property type="term" value="C:plasma membrane"/>
    <property type="evidence" value="ECO:0007669"/>
    <property type="project" value="TreeGrafter"/>
</dbReference>
<feature type="transmembrane region" description="Helical" evidence="5">
    <location>
        <begin position="124"/>
        <end position="146"/>
    </location>
</feature>
<dbReference type="OrthoDB" id="2039442at2"/>
<dbReference type="AlphaFoldDB" id="A0A2N5HNX9"/>
<reference evidence="6 7" key="1">
    <citation type="submission" date="2017-11" db="EMBL/GenBank/DDBJ databases">
        <title>Comparitive Functional Genomics of Dry Heat Resistant strains isolated from the Viking Spacecraft.</title>
        <authorList>
            <person name="Seuylemezian A."/>
            <person name="Cooper K."/>
            <person name="Vaishampayan P."/>
        </authorList>
    </citation>
    <scope>NUCLEOTIDE SEQUENCE [LARGE SCALE GENOMIC DNA]</scope>
    <source>
        <strain evidence="6 7">V32-6</strain>
    </source>
</reference>
<keyword evidence="7" id="KW-1185">Reference proteome</keyword>
<evidence type="ECO:0000313" key="7">
    <source>
        <dbReference type="Proteomes" id="UP000234950"/>
    </source>
</evidence>
<accession>A0A2N5HNX9</accession>
<dbReference type="CDD" id="cd16914">
    <property type="entry name" value="EcfT"/>
    <property type="match status" value="1"/>
</dbReference>
<dbReference type="RefSeq" id="WP_101646964.1">
    <property type="nucleotide sequence ID" value="NZ_PGVE01000028.1"/>
</dbReference>
<dbReference type="Pfam" id="PF02361">
    <property type="entry name" value="CbiQ"/>
    <property type="match status" value="1"/>
</dbReference>
<feature type="transmembrane region" description="Helical" evidence="5">
    <location>
        <begin position="224"/>
        <end position="244"/>
    </location>
</feature>
<evidence type="ECO:0000256" key="1">
    <source>
        <dbReference type="ARBA" id="ARBA00004141"/>
    </source>
</evidence>
<dbReference type="PANTHER" id="PTHR33514">
    <property type="entry name" value="PROTEIN ABCI12, CHLOROPLASTIC"/>
    <property type="match status" value="1"/>
</dbReference>
<keyword evidence="4 5" id="KW-0472">Membrane</keyword>
<keyword evidence="3 5" id="KW-1133">Transmembrane helix</keyword>
<dbReference type="PANTHER" id="PTHR33514:SF13">
    <property type="entry name" value="PROTEIN ABCI12, CHLOROPLASTIC"/>
    <property type="match status" value="1"/>
</dbReference>
<evidence type="ECO:0000313" key="6">
    <source>
        <dbReference type="EMBL" id="PLS07223.1"/>
    </source>
</evidence>
<feature type="transmembrane region" description="Helical" evidence="5">
    <location>
        <begin position="12"/>
        <end position="43"/>
    </location>
</feature>
<name>A0A2N5HNX9_9BACI</name>
<evidence type="ECO:0000256" key="2">
    <source>
        <dbReference type="ARBA" id="ARBA00022692"/>
    </source>
</evidence>
<evidence type="ECO:0000256" key="3">
    <source>
        <dbReference type="ARBA" id="ARBA00022989"/>
    </source>
</evidence>
<dbReference type="Proteomes" id="UP000234950">
    <property type="component" value="Unassembled WGS sequence"/>
</dbReference>
<organism evidence="6 7">
    <name type="scientific">Neobacillus cucumis</name>
    <dbReference type="NCBI Taxonomy" id="1740721"/>
    <lineage>
        <taxon>Bacteria</taxon>
        <taxon>Bacillati</taxon>
        <taxon>Bacillota</taxon>
        <taxon>Bacilli</taxon>
        <taxon>Bacillales</taxon>
        <taxon>Bacillaceae</taxon>
        <taxon>Neobacillus</taxon>
    </lineage>
</organism>
<feature type="transmembrane region" description="Helical" evidence="5">
    <location>
        <begin position="55"/>
        <end position="74"/>
    </location>
</feature>
<keyword evidence="2 5" id="KW-0812">Transmembrane</keyword>
<sequence length="292" mass="33591">MKTWFDRFHPLVTFLFYAGAVSLLILMLHPLFLVISMGVVVFINILHDHLGGLRRWSFFMIITFLLMLIMNPLFNERGRHLLFEINQHRITAEAVIYGGMNALSIIGIIALFVSYNVIMTPNKLLFLFAKILPQFAVLLMLTLRFIPLMRRRLEEISVVQRSKGLSVSHGNLRSRAKTGMLYVQTLLTFSLEEAIQTADSMKARGYGEGTRSSYEYFKINQADVLAIIYLLSLFGFIFFGWVSGYGVLTVYPIMEFWHLSLMDTLVLICYTMFLSFPILVEAGGPFRWRLSN</sequence>
<dbReference type="EMBL" id="PGVE01000028">
    <property type="protein sequence ID" value="PLS07223.1"/>
    <property type="molecule type" value="Genomic_DNA"/>
</dbReference>
<proteinExistence type="predicted"/>
<feature type="transmembrane region" description="Helical" evidence="5">
    <location>
        <begin position="95"/>
        <end position="118"/>
    </location>
</feature>
<evidence type="ECO:0000256" key="4">
    <source>
        <dbReference type="ARBA" id="ARBA00023136"/>
    </source>
</evidence>
<dbReference type="InterPro" id="IPR003339">
    <property type="entry name" value="ABC/ECF_trnsptr_transmembrane"/>
</dbReference>
<feature type="transmembrane region" description="Helical" evidence="5">
    <location>
        <begin position="256"/>
        <end position="280"/>
    </location>
</feature>
<evidence type="ECO:0000256" key="5">
    <source>
        <dbReference type="SAM" id="Phobius"/>
    </source>
</evidence>
<comment type="caution">
    <text evidence="6">The sequence shown here is derived from an EMBL/GenBank/DDBJ whole genome shotgun (WGS) entry which is preliminary data.</text>
</comment>
<comment type="subcellular location">
    <subcellularLocation>
        <location evidence="1">Membrane</location>
        <topology evidence="1">Multi-pass membrane protein</topology>
    </subcellularLocation>
</comment>